<dbReference type="EMBL" id="JBHUEE010000010">
    <property type="protein sequence ID" value="MFD1719423.1"/>
    <property type="molecule type" value="Genomic_DNA"/>
</dbReference>
<dbReference type="Proteomes" id="UP001597277">
    <property type="component" value="Unassembled WGS sequence"/>
</dbReference>
<accession>A0ABW4L7L4</accession>
<organism evidence="1 2">
    <name type="scientific">Georgenia deserti</name>
    <dbReference type="NCBI Taxonomy" id="2093781"/>
    <lineage>
        <taxon>Bacteria</taxon>
        <taxon>Bacillati</taxon>
        <taxon>Actinomycetota</taxon>
        <taxon>Actinomycetes</taxon>
        <taxon>Micrococcales</taxon>
        <taxon>Bogoriellaceae</taxon>
        <taxon>Georgenia</taxon>
    </lineage>
</organism>
<dbReference type="RefSeq" id="WP_388009689.1">
    <property type="nucleotide sequence ID" value="NZ_JBHUEE010000010.1"/>
</dbReference>
<evidence type="ECO:0000313" key="1">
    <source>
        <dbReference type="EMBL" id="MFD1719423.1"/>
    </source>
</evidence>
<evidence type="ECO:0000313" key="2">
    <source>
        <dbReference type="Proteomes" id="UP001597277"/>
    </source>
</evidence>
<name>A0ABW4L7L4_9MICO</name>
<evidence type="ECO:0008006" key="3">
    <source>
        <dbReference type="Google" id="ProtNLM"/>
    </source>
</evidence>
<gene>
    <name evidence="1" type="ORF">ACFSE6_16385</name>
</gene>
<protein>
    <recommendedName>
        <fullName evidence="3">DUF4307 domain-containing protein</fullName>
    </recommendedName>
</protein>
<reference evidence="2" key="1">
    <citation type="journal article" date="2019" name="Int. J. Syst. Evol. Microbiol.">
        <title>The Global Catalogue of Microorganisms (GCM) 10K type strain sequencing project: providing services to taxonomists for standard genome sequencing and annotation.</title>
        <authorList>
            <consortium name="The Broad Institute Genomics Platform"/>
            <consortium name="The Broad Institute Genome Sequencing Center for Infectious Disease"/>
            <person name="Wu L."/>
            <person name="Ma J."/>
        </authorList>
    </citation>
    <scope>NUCLEOTIDE SEQUENCE [LARGE SCALE GENOMIC DNA]</scope>
    <source>
        <strain evidence="2">JCM 17130</strain>
    </source>
</reference>
<keyword evidence="2" id="KW-1185">Reference proteome</keyword>
<sequence length="147" mass="15677">MAGMPAEARARVRAMAMWLTVGALCLGVFVLVYALLVGFDRERTAPVAAVAGEGRTVVVRYLGGPPGCGDPGRIEVRESAAEVELTAYVVVREATRYDRQCPAEEVPMLTTVRLDEPVGDRLVRDAAHDGAEVPAVGSVRELTEPEG</sequence>
<proteinExistence type="predicted"/>
<comment type="caution">
    <text evidence="1">The sequence shown here is derived from an EMBL/GenBank/DDBJ whole genome shotgun (WGS) entry which is preliminary data.</text>
</comment>